<dbReference type="OrthoDB" id="5061219at2759"/>
<evidence type="ECO:0000313" key="3">
    <source>
        <dbReference type="Proteomes" id="UP000236664"/>
    </source>
</evidence>
<proteinExistence type="predicted"/>
<feature type="signal peptide" evidence="1">
    <location>
        <begin position="1"/>
        <end position="18"/>
    </location>
</feature>
<sequence length="125" mass="14201">MKLSQILSTAALCSFAVAGPLPGNEIAEREASPVSPPGYGVKYILEDDLDKRESQRNTYGKAYTLKMKDDGFEKRDPQDAYRKFYTLKMKDDGFKKRDPQNAYGRAYTLKMDDDGIEEREAESED</sequence>
<feature type="chain" id="PRO_5014458965" evidence="1">
    <location>
        <begin position="19"/>
        <end position="125"/>
    </location>
</feature>
<keyword evidence="3" id="KW-1185">Reference proteome</keyword>
<dbReference type="Proteomes" id="UP000236664">
    <property type="component" value="Unassembled WGS sequence"/>
</dbReference>
<reference evidence="2 3" key="1">
    <citation type="submission" date="2017-06" db="EMBL/GenBank/DDBJ databases">
        <title>Genome of Fusarium nygamai isolate CS10214.</title>
        <authorList>
            <person name="Gardiner D.M."/>
            <person name="Obanor F."/>
            <person name="Kazan K."/>
        </authorList>
    </citation>
    <scope>NUCLEOTIDE SEQUENCE [LARGE SCALE GENOMIC DNA]</scope>
    <source>
        <strain evidence="2 3">CS10214</strain>
    </source>
</reference>
<protein>
    <submittedName>
        <fullName evidence="2">Uncharacterized protein</fullName>
    </submittedName>
</protein>
<comment type="caution">
    <text evidence="2">The sequence shown here is derived from an EMBL/GenBank/DDBJ whole genome shotgun (WGS) entry which is preliminary data.</text>
</comment>
<evidence type="ECO:0000313" key="2">
    <source>
        <dbReference type="EMBL" id="PNP76176.1"/>
    </source>
</evidence>
<dbReference type="AlphaFoldDB" id="A0A2K0W1P2"/>
<gene>
    <name evidence="2" type="ORF">FNYG_10465</name>
</gene>
<accession>A0A2K0W1P2</accession>
<keyword evidence="1" id="KW-0732">Signal</keyword>
<organism evidence="2 3">
    <name type="scientific">Gibberella nygamai</name>
    <name type="common">Bean root rot disease fungus</name>
    <name type="synonym">Fusarium nygamai</name>
    <dbReference type="NCBI Taxonomy" id="42673"/>
    <lineage>
        <taxon>Eukaryota</taxon>
        <taxon>Fungi</taxon>
        <taxon>Dikarya</taxon>
        <taxon>Ascomycota</taxon>
        <taxon>Pezizomycotina</taxon>
        <taxon>Sordariomycetes</taxon>
        <taxon>Hypocreomycetidae</taxon>
        <taxon>Hypocreales</taxon>
        <taxon>Nectriaceae</taxon>
        <taxon>Fusarium</taxon>
        <taxon>Fusarium fujikuroi species complex</taxon>
    </lineage>
</organism>
<evidence type="ECO:0000256" key="1">
    <source>
        <dbReference type="SAM" id="SignalP"/>
    </source>
</evidence>
<name>A0A2K0W1P2_GIBNY</name>
<dbReference type="EMBL" id="MTQA01000156">
    <property type="protein sequence ID" value="PNP76176.1"/>
    <property type="molecule type" value="Genomic_DNA"/>
</dbReference>